<feature type="compositionally biased region" description="Basic and acidic residues" evidence="5">
    <location>
        <begin position="350"/>
        <end position="359"/>
    </location>
</feature>
<feature type="region of interest" description="Disordered" evidence="5">
    <location>
        <begin position="323"/>
        <end position="359"/>
    </location>
</feature>
<comment type="function">
    <text evidence="4">Component of the U1 snRNP particle, which recognizes and binds the 5'-splice site of pre-mRNA. Together with other non-snRNP factors, U1 snRNP forms the spliceosomal commitment complex, that targets pre-mRNA to the splicing pathway.</text>
</comment>
<accession>A0A061AVS3</accession>
<keyword evidence="3" id="KW-0507">mRNA processing</keyword>
<feature type="region of interest" description="Disordered" evidence="5">
    <location>
        <begin position="1"/>
        <end position="26"/>
    </location>
</feature>
<feature type="compositionally biased region" description="Acidic residues" evidence="5">
    <location>
        <begin position="255"/>
        <end position="270"/>
    </location>
</feature>
<evidence type="ECO:0000256" key="5">
    <source>
        <dbReference type="SAM" id="MobiDB-lite"/>
    </source>
</evidence>
<evidence type="ECO:0000256" key="2">
    <source>
        <dbReference type="ARBA" id="ARBA00014280"/>
    </source>
</evidence>
<evidence type="ECO:0000256" key="3">
    <source>
        <dbReference type="ARBA" id="ARBA00022728"/>
    </source>
</evidence>
<dbReference type="OrthoDB" id="6275295at2759"/>
<dbReference type="EMBL" id="LK052887">
    <property type="protein sequence ID" value="CDR38826.1"/>
    <property type="molecule type" value="Genomic_DNA"/>
</dbReference>
<dbReference type="GO" id="GO:0005681">
    <property type="term" value="C:spliceosomal complex"/>
    <property type="evidence" value="ECO:0007669"/>
    <property type="project" value="UniProtKB-KW"/>
</dbReference>
<organism evidence="7">
    <name type="scientific">Cyberlindnera fabianii</name>
    <name type="common">Yeast</name>
    <name type="synonym">Hansenula fabianii</name>
    <dbReference type="NCBI Taxonomy" id="36022"/>
    <lineage>
        <taxon>Eukaryota</taxon>
        <taxon>Fungi</taxon>
        <taxon>Dikarya</taxon>
        <taxon>Ascomycota</taxon>
        <taxon>Saccharomycotina</taxon>
        <taxon>Saccharomycetes</taxon>
        <taxon>Phaffomycetales</taxon>
        <taxon>Phaffomycetaceae</taxon>
        <taxon>Cyberlindnera</taxon>
    </lineage>
</organism>
<dbReference type="InterPro" id="IPR002483">
    <property type="entry name" value="PWI_dom"/>
</dbReference>
<evidence type="ECO:0000313" key="7">
    <source>
        <dbReference type="EMBL" id="CDR38826.1"/>
    </source>
</evidence>
<sequence>MDVKSGIVRPVDSTGSADGDEKGDADHDELMEDAYTLSHYMELKAFKPKTLNQQLCEVCVSGFKDLPNETIEQCLNVMIGDVPYKWTCVEEVDLKIVFVRFINEELDGAAAEIHQFLKCDGVLANDMTLKLAVEKNTKQLVKDTMGRKKGKNVDIDAVSQEIIKVLERSKTRRPAMTVNEMDYTVDESELRDIPPEILPQLKKDIKEFRLKAIENEKRKREREILEEKKRAKLQLRKLFEKFKEDDGQGGKVDDGDSDEEEEDDGLTDEQYEDLQVKKANQDMLKKFAVKLHSVQSAERKNKDMLADLNELKQYEANLDKSIKEGYATGKFRPSGRNKQREYEADEMDREEAKRDITTKETTDSFLASINIPLKVSLNQDDSEEETPAPSDPNTLTIDEEELDSLLEKIKPKVNSYIEEFLGVEEEELADFVLSIIKDEKNKTKLAEELEEPLGDDAQALTDKIWADISELL</sequence>
<dbReference type="AlphaFoldDB" id="A0A061AVS3"/>
<feature type="region of interest" description="Disordered" evidence="5">
    <location>
        <begin position="244"/>
        <end position="270"/>
    </location>
</feature>
<dbReference type="Gene3D" id="1.20.1390.10">
    <property type="entry name" value="PWI domain"/>
    <property type="match status" value="1"/>
</dbReference>
<feature type="domain" description="PWI" evidence="6">
    <location>
        <begin position="407"/>
        <end position="467"/>
    </location>
</feature>
<feature type="region of interest" description="Disordered" evidence="5">
    <location>
        <begin position="376"/>
        <end position="397"/>
    </location>
</feature>
<dbReference type="PhylomeDB" id="A0A061AVS3"/>
<evidence type="ECO:0000259" key="6">
    <source>
        <dbReference type="Pfam" id="PF01480"/>
    </source>
</evidence>
<protein>
    <recommendedName>
        <fullName evidence="2">U1 small nuclear ribonucleoprotein component SNU71</fullName>
    </recommendedName>
</protein>
<dbReference type="VEuPathDB" id="FungiDB:BON22_0054"/>
<gene>
    <name evidence="7" type="ORF">CYFA0S_02e06458g</name>
</gene>
<keyword evidence="3" id="KW-0747">Spliceosome</keyword>
<proteinExistence type="inferred from homology"/>
<evidence type="ECO:0000256" key="1">
    <source>
        <dbReference type="ARBA" id="ARBA00005544"/>
    </source>
</evidence>
<reference evidence="7" key="1">
    <citation type="journal article" date="2014" name="Genome Announc.">
        <title>Genome sequence of the yeast Cyberlindnera fabianii (Hansenula fabianii).</title>
        <authorList>
            <person name="Freel K.C."/>
            <person name="Sarilar V."/>
            <person name="Neuveglise C."/>
            <person name="Devillers H."/>
            <person name="Friedrich A."/>
            <person name="Schacherer J."/>
        </authorList>
    </citation>
    <scope>NUCLEOTIDE SEQUENCE</scope>
    <source>
        <strain evidence="7">YJS4271</strain>
    </source>
</reference>
<evidence type="ECO:0000256" key="4">
    <source>
        <dbReference type="ARBA" id="ARBA00025004"/>
    </source>
</evidence>
<keyword evidence="3" id="KW-0508">mRNA splicing</keyword>
<dbReference type="Pfam" id="PF01480">
    <property type="entry name" value="PWI"/>
    <property type="match status" value="1"/>
</dbReference>
<name>A0A061AVS3_CYBFA</name>
<comment type="similarity">
    <text evidence="1">Belongs to the SNU71 family.</text>
</comment>
<feature type="compositionally biased region" description="Basic and acidic residues" evidence="5">
    <location>
        <begin position="244"/>
        <end position="254"/>
    </location>
</feature>